<accession>A0AAD3XE58</accession>
<evidence type="ECO:0000313" key="3">
    <source>
        <dbReference type="EMBL" id="GMH01830.1"/>
    </source>
</evidence>
<gene>
    <name evidence="3" type="ORF">Nepgr_003669</name>
</gene>
<proteinExistence type="inferred from homology"/>
<keyword evidence="2" id="KW-0808">Transferase</keyword>
<reference evidence="3" key="1">
    <citation type="submission" date="2023-05" db="EMBL/GenBank/DDBJ databases">
        <title>Nepenthes gracilis genome sequencing.</title>
        <authorList>
            <person name="Fukushima K."/>
        </authorList>
    </citation>
    <scope>NUCLEOTIDE SEQUENCE</scope>
    <source>
        <strain evidence="3">SING2019-196</strain>
    </source>
</reference>
<protein>
    <submittedName>
        <fullName evidence="3">Uncharacterized protein</fullName>
    </submittedName>
</protein>
<dbReference type="Gene3D" id="3.40.50.2000">
    <property type="entry name" value="Glycogen Phosphorylase B"/>
    <property type="match status" value="2"/>
</dbReference>
<comment type="similarity">
    <text evidence="1">Belongs to the UDP-glycosyltransferase family.</text>
</comment>
<dbReference type="PANTHER" id="PTHR48047:SF28">
    <property type="entry name" value="F11M15.8 PROTEIN"/>
    <property type="match status" value="1"/>
</dbReference>
<dbReference type="Proteomes" id="UP001279734">
    <property type="component" value="Unassembled WGS sequence"/>
</dbReference>
<dbReference type="GO" id="GO:0035251">
    <property type="term" value="F:UDP-glucosyltransferase activity"/>
    <property type="evidence" value="ECO:0007669"/>
    <property type="project" value="TreeGrafter"/>
</dbReference>
<dbReference type="SUPFAM" id="SSF53756">
    <property type="entry name" value="UDP-Glycosyltransferase/glycogen phosphorylase"/>
    <property type="match status" value="1"/>
</dbReference>
<dbReference type="PANTHER" id="PTHR48047">
    <property type="entry name" value="GLYCOSYLTRANSFERASE"/>
    <property type="match status" value="1"/>
</dbReference>
<sequence length="475" mass="51734">MSSSSSSPAAATATATHILVFPYPAQGHMLALLDLTQQLALKGLTITILVTPKNLQLLDPILSSQPSIRTLILPFPNHPKLPVGVENVKDIGNHGNSLIIAALAKLRGPLIQWFKSHPSPPQAILSDFFLGWTNNLADELNIPRIAFFSTASFLACVFSYLWLHIDTVRHLPVVEFPDLPGLPSFIQAHTPSIFRQYRDSDSDWEVTRDGMIANLSSWGIVFNSFSALEGDYLEHMKKKSVHGRVYGVGPLTLMAGSERLNRVNPDSETKYSVLKWLDNQPEGSVLYVCFGSQKLLTTAQMEALASGLEHSMTRFIWVVRSGFSGKVEGEEGHGTVPGGFEERVGCRGLVIKWAPQVEILSHRAVGGFLSHCGWNSVLESVAAGVMILAWPTEADQFVNARLLVDDLGVAVRVCEGGDAAPDSVELARIISESLSGNVPQKERAKALREKTLEAAKAGGSSSTAMDELVEELRHL</sequence>
<evidence type="ECO:0000313" key="4">
    <source>
        <dbReference type="Proteomes" id="UP001279734"/>
    </source>
</evidence>
<keyword evidence="4" id="KW-1185">Reference proteome</keyword>
<dbReference type="InterPro" id="IPR002213">
    <property type="entry name" value="UDP_glucos_trans"/>
</dbReference>
<evidence type="ECO:0000256" key="2">
    <source>
        <dbReference type="ARBA" id="ARBA00022679"/>
    </source>
</evidence>
<dbReference type="AlphaFoldDB" id="A0AAD3XE58"/>
<name>A0AAD3XE58_NEPGR</name>
<dbReference type="CDD" id="cd03784">
    <property type="entry name" value="GT1_Gtf-like"/>
    <property type="match status" value="1"/>
</dbReference>
<dbReference type="EMBL" id="BSYO01000003">
    <property type="protein sequence ID" value="GMH01830.1"/>
    <property type="molecule type" value="Genomic_DNA"/>
</dbReference>
<comment type="caution">
    <text evidence="3">The sequence shown here is derived from an EMBL/GenBank/DDBJ whole genome shotgun (WGS) entry which is preliminary data.</text>
</comment>
<dbReference type="Pfam" id="PF00201">
    <property type="entry name" value="UDPGT"/>
    <property type="match status" value="1"/>
</dbReference>
<organism evidence="3 4">
    <name type="scientific">Nepenthes gracilis</name>
    <name type="common">Slender pitcher plant</name>
    <dbReference type="NCBI Taxonomy" id="150966"/>
    <lineage>
        <taxon>Eukaryota</taxon>
        <taxon>Viridiplantae</taxon>
        <taxon>Streptophyta</taxon>
        <taxon>Embryophyta</taxon>
        <taxon>Tracheophyta</taxon>
        <taxon>Spermatophyta</taxon>
        <taxon>Magnoliopsida</taxon>
        <taxon>eudicotyledons</taxon>
        <taxon>Gunneridae</taxon>
        <taxon>Pentapetalae</taxon>
        <taxon>Caryophyllales</taxon>
        <taxon>Nepenthaceae</taxon>
        <taxon>Nepenthes</taxon>
    </lineage>
</organism>
<dbReference type="FunFam" id="3.40.50.2000:FF:000064">
    <property type="entry name" value="Glycosyltransferase"/>
    <property type="match status" value="1"/>
</dbReference>
<evidence type="ECO:0000256" key="1">
    <source>
        <dbReference type="ARBA" id="ARBA00009995"/>
    </source>
</evidence>